<accession>A0AAE1HYQ8</accession>
<gene>
    <name evidence="1" type="ORF">KUF71_005151</name>
</gene>
<reference evidence="1" key="2">
    <citation type="journal article" date="2023" name="BMC Genomics">
        <title>Pest status, molecular evolution, and epigenetic factors derived from the genome assembly of Frankliniella fusca, a thysanopteran phytovirus vector.</title>
        <authorList>
            <person name="Catto M.A."/>
            <person name="Labadie P.E."/>
            <person name="Jacobson A.L."/>
            <person name="Kennedy G.G."/>
            <person name="Srinivasan R."/>
            <person name="Hunt B.G."/>
        </authorList>
    </citation>
    <scope>NUCLEOTIDE SEQUENCE</scope>
    <source>
        <strain evidence="1">PL_HMW_Pooled</strain>
    </source>
</reference>
<dbReference type="EMBL" id="JAHWGI010001411">
    <property type="protein sequence ID" value="KAK3930417.1"/>
    <property type="molecule type" value="Genomic_DNA"/>
</dbReference>
<comment type="caution">
    <text evidence="1">The sequence shown here is derived from an EMBL/GenBank/DDBJ whole genome shotgun (WGS) entry which is preliminary data.</text>
</comment>
<dbReference type="AlphaFoldDB" id="A0AAE1HYQ8"/>
<evidence type="ECO:0000313" key="2">
    <source>
        <dbReference type="Proteomes" id="UP001219518"/>
    </source>
</evidence>
<dbReference type="Proteomes" id="UP001219518">
    <property type="component" value="Unassembled WGS sequence"/>
</dbReference>
<evidence type="ECO:0000313" key="1">
    <source>
        <dbReference type="EMBL" id="KAK3930417.1"/>
    </source>
</evidence>
<proteinExistence type="predicted"/>
<protein>
    <submittedName>
        <fullName evidence="1">tRNA modification GTPase MnmE</fullName>
    </submittedName>
</protein>
<sequence length="143" mass="14809">MTAVPDQPDFGGGREVLGLQGVRLVRELLLLLPGLLAGPLGHQPLDVLGQLGRHGRQLGAVQLGVQAALGLVQLGLGLAQVVVDVGAGGGELGVRDLGGHQAAVSLLGQRGLQLPPVGLVLLQGLHLRLQPLQKAARRERRRA</sequence>
<keyword evidence="2" id="KW-1185">Reference proteome</keyword>
<name>A0AAE1HYQ8_9NEOP</name>
<organism evidence="1 2">
    <name type="scientific">Frankliniella fusca</name>
    <dbReference type="NCBI Taxonomy" id="407009"/>
    <lineage>
        <taxon>Eukaryota</taxon>
        <taxon>Metazoa</taxon>
        <taxon>Ecdysozoa</taxon>
        <taxon>Arthropoda</taxon>
        <taxon>Hexapoda</taxon>
        <taxon>Insecta</taxon>
        <taxon>Pterygota</taxon>
        <taxon>Neoptera</taxon>
        <taxon>Paraneoptera</taxon>
        <taxon>Thysanoptera</taxon>
        <taxon>Terebrantia</taxon>
        <taxon>Thripoidea</taxon>
        <taxon>Thripidae</taxon>
        <taxon>Frankliniella</taxon>
    </lineage>
</organism>
<reference evidence="1" key="1">
    <citation type="submission" date="2021-07" db="EMBL/GenBank/DDBJ databases">
        <authorList>
            <person name="Catto M.A."/>
            <person name="Jacobson A."/>
            <person name="Kennedy G."/>
            <person name="Labadie P."/>
            <person name="Hunt B.G."/>
            <person name="Srinivasan R."/>
        </authorList>
    </citation>
    <scope>NUCLEOTIDE SEQUENCE</scope>
    <source>
        <strain evidence="1">PL_HMW_Pooled</strain>
        <tissue evidence="1">Head</tissue>
    </source>
</reference>